<keyword evidence="1" id="KW-0812">Transmembrane</keyword>
<feature type="transmembrane region" description="Helical" evidence="1">
    <location>
        <begin position="71"/>
        <end position="92"/>
    </location>
</feature>
<evidence type="ECO:0000313" key="2">
    <source>
        <dbReference type="EMBL" id="CAG6790641.1"/>
    </source>
</evidence>
<proteinExistence type="predicted"/>
<dbReference type="EMBL" id="HBUF01672012">
    <property type="protein sequence ID" value="CAG6790641.1"/>
    <property type="molecule type" value="Transcribed_RNA"/>
</dbReference>
<keyword evidence="1" id="KW-0472">Membrane</keyword>
<keyword evidence="1" id="KW-1133">Transmembrane helix</keyword>
<evidence type="ECO:0000256" key="1">
    <source>
        <dbReference type="SAM" id="Phobius"/>
    </source>
</evidence>
<dbReference type="AlphaFoldDB" id="A0A8D9BZS6"/>
<feature type="transmembrane region" description="Helical" evidence="1">
    <location>
        <begin position="12"/>
        <end position="30"/>
    </location>
</feature>
<reference evidence="2" key="1">
    <citation type="submission" date="2021-05" db="EMBL/GenBank/DDBJ databases">
        <authorList>
            <person name="Alioto T."/>
            <person name="Alioto T."/>
            <person name="Gomez Garrido J."/>
        </authorList>
    </citation>
    <scope>NUCLEOTIDE SEQUENCE</scope>
</reference>
<sequence>MRGEGNTEMLSTIDIFFSSVCPLLLFFLSLELENYDVTAPEIYFLYMNIVYTVISYNGIQCIPYERCIPLYVIIPVLFRMKCFRLMFCFFTFAHRFNVARPFFFFYIYLTILYSRYFAYFCTQFQRG</sequence>
<feature type="transmembrane region" description="Helical" evidence="1">
    <location>
        <begin position="42"/>
        <end position="59"/>
    </location>
</feature>
<name>A0A8D9BZS6_9HEMI</name>
<protein>
    <submittedName>
        <fullName evidence="2">Uncharacterized protein</fullName>
    </submittedName>
</protein>
<organism evidence="2">
    <name type="scientific">Cacopsylla melanoneura</name>
    <dbReference type="NCBI Taxonomy" id="428564"/>
    <lineage>
        <taxon>Eukaryota</taxon>
        <taxon>Metazoa</taxon>
        <taxon>Ecdysozoa</taxon>
        <taxon>Arthropoda</taxon>
        <taxon>Hexapoda</taxon>
        <taxon>Insecta</taxon>
        <taxon>Pterygota</taxon>
        <taxon>Neoptera</taxon>
        <taxon>Paraneoptera</taxon>
        <taxon>Hemiptera</taxon>
        <taxon>Sternorrhyncha</taxon>
        <taxon>Psylloidea</taxon>
        <taxon>Psyllidae</taxon>
        <taxon>Psyllinae</taxon>
        <taxon>Cacopsylla</taxon>
    </lineage>
</organism>
<accession>A0A8D9BZS6</accession>
<feature type="transmembrane region" description="Helical" evidence="1">
    <location>
        <begin position="98"/>
        <end position="118"/>
    </location>
</feature>